<dbReference type="Gene3D" id="3.50.50.60">
    <property type="entry name" value="FAD/NAD(P)-binding domain"/>
    <property type="match status" value="1"/>
</dbReference>
<gene>
    <name evidence="7" type="ORF">VNI00_015089</name>
</gene>
<evidence type="ECO:0000256" key="3">
    <source>
        <dbReference type="ARBA" id="ARBA00022827"/>
    </source>
</evidence>
<sequence length="672" mass="74719">MSTQPDVLIVGAGPSGLALALLLCRNGLTPRVIDKSSNFNVGQRGAAVHARTLELYKILGILPKVKEFAIPVPLRKIYPRDGGEPTTHASLIEDMPLEPQYHCINGYLVRQEDHQSLLRGILQDEYGVVVEPSTELVSFTQDSDGVTVNLVKQGKQENARVKWLAGADGSRSTVRKQLGLTFSGESHNDVKMVIGDVEIEDYGTIDRVNWSIWGNQQERSAFLCPYIKNGQKMAFFMVGGIQTDTEAVSANRETIINAFYEVTDRRDVVFGRLYNHALWRANVRMANKFQAGHAAHIHSPTGGQGMNSGVQDSFNLAWKLALVHKGLAPNSLIESYNAERLPVIATMLNLTTEIMKRDFKDKTTFQQWQRGFETRQLGITYRGTRSILVDERYPESDIQKVDPYRSGLDGIIHAGDRAPEAPGLQIIGSDQMTSIYELLDATSHTVLLFGSSISDASDPLELVAKYPSNLVKAVLVLPSGSKPQPTDMHTNTIRVQPGDIFVVAVRPDGYIGALAKGLHPPTNSMPKTDTSVLFAINLIGTRQRAQSDNEAAYFYKFRQVYEHLSSVIHALMSANTSPSTFIFYTTQLLGYMLNWGLYGVLTVQIYLYWIAFQTDRRIHQTLVYGLYILETAQTISLTYDGFQQFVFGFSDPASVNNSQNLFFRQSNSCALA</sequence>
<feature type="domain" description="FAD-binding" evidence="6">
    <location>
        <begin position="6"/>
        <end position="349"/>
    </location>
</feature>
<keyword evidence="8" id="KW-1185">Reference proteome</keyword>
<dbReference type="GO" id="GO:0071949">
    <property type="term" value="F:FAD binding"/>
    <property type="evidence" value="ECO:0007669"/>
    <property type="project" value="InterPro"/>
</dbReference>
<dbReference type="PRINTS" id="PR00420">
    <property type="entry name" value="RNGMNOXGNASE"/>
</dbReference>
<dbReference type="EMBL" id="JAYKXP010000092">
    <property type="protein sequence ID" value="KAK7028002.1"/>
    <property type="molecule type" value="Genomic_DNA"/>
</dbReference>
<dbReference type="SUPFAM" id="SSF51905">
    <property type="entry name" value="FAD/NAD(P)-binding domain"/>
    <property type="match status" value="1"/>
</dbReference>
<dbReference type="InterPro" id="IPR036188">
    <property type="entry name" value="FAD/NAD-bd_sf"/>
</dbReference>
<dbReference type="PANTHER" id="PTHR43004">
    <property type="entry name" value="TRK SYSTEM POTASSIUM UPTAKE PROTEIN"/>
    <property type="match status" value="1"/>
</dbReference>
<keyword evidence="4" id="KW-0560">Oxidoreductase</keyword>
<accession>A0AAW0BLW5</accession>
<evidence type="ECO:0000313" key="7">
    <source>
        <dbReference type="EMBL" id="KAK7028002.1"/>
    </source>
</evidence>
<reference evidence="7 8" key="1">
    <citation type="submission" date="2024-01" db="EMBL/GenBank/DDBJ databases">
        <title>A draft genome for a cacao thread blight-causing isolate of Paramarasmius palmivorus.</title>
        <authorList>
            <person name="Baruah I.K."/>
            <person name="Bukari Y."/>
            <person name="Amoako-Attah I."/>
            <person name="Meinhardt L.W."/>
            <person name="Bailey B.A."/>
            <person name="Cohen S.P."/>
        </authorList>
    </citation>
    <scope>NUCLEOTIDE SEQUENCE [LARGE SCALE GENOMIC DNA]</scope>
    <source>
        <strain evidence="7 8">GH-12</strain>
    </source>
</reference>
<dbReference type="Gene3D" id="3.30.70.2450">
    <property type="match status" value="1"/>
</dbReference>
<dbReference type="Pfam" id="PF01494">
    <property type="entry name" value="FAD_binding_3"/>
    <property type="match status" value="1"/>
</dbReference>
<evidence type="ECO:0000313" key="8">
    <source>
        <dbReference type="Proteomes" id="UP001383192"/>
    </source>
</evidence>
<feature type="transmembrane region" description="Helical" evidence="5">
    <location>
        <begin position="588"/>
        <end position="609"/>
    </location>
</feature>
<dbReference type="GO" id="GO:0016709">
    <property type="term" value="F:oxidoreductase activity, acting on paired donors, with incorporation or reduction of molecular oxygen, NAD(P)H as one donor, and incorporation of one atom of oxygen"/>
    <property type="evidence" value="ECO:0007669"/>
    <property type="project" value="UniProtKB-ARBA"/>
</dbReference>
<comment type="caution">
    <text evidence="7">The sequence shown here is derived from an EMBL/GenBank/DDBJ whole genome shotgun (WGS) entry which is preliminary data.</text>
</comment>
<proteinExistence type="predicted"/>
<keyword evidence="5" id="KW-1133">Transmembrane helix</keyword>
<keyword evidence="3" id="KW-0274">FAD</keyword>
<dbReference type="AlphaFoldDB" id="A0AAW0BLW5"/>
<name>A0AAW0BLW5_9AGAR</name>
<comment type="cofactor">
    <cofactor evidence="1">
        <name>FAD</name>
        <dbReference type="ChEBI" id="CHEBI:57692"/>
    </cofactor>
</comment>
<evidence type="ECO:0000256" key="5">
    <source>
        <dbReference type="SAM" id="Phobius"/>
    </source>
</evidence>
<dbReference type="Proteomes" id="UP001383192">
    <property type="component" value="Unassembled WGS sequence"/>
</dbReference>
<evidence type="ECO:0000256" key="4">
    <source>
        <dbReference type="ARBA" id="ARBA00023002"/>
    </source>
</evidence>
<protein>
    <recommendedName>
        <fullName evidence="6">FAD-binding domain-containing protein</fullName>
    </recommendedName>
</protein>
<organism evidence="7 8">
    <name type="scientific">Paramarasmius palmivorus</name>
    <dbReference type="NCBI Taxonomy" id="297713"/>
    <lineage>
        <taxon>Eukaryota</taxon>
        <taxon>Fungi</taxon>
        <taxon>Dikarya</taxon>
        <taxon>Basidiomycota</taxon>
        <taxon>Agaricomycotina</taxon>
        <taxon>Agaricomycetes</taxon>
        <taxon>Agaricomycetidae</taxon>
        <taxon>Agaricales</taxon>
        <taxon>Marasmiineae</taxon>
        <taxon>Marasmiaceae</taxon>
        <taxon>Paramarasmius</taxon>
    </lineage>
</organism>
<keyword evidence="5" id="KW-0472">Membrane</keyword>
<evidence type="ECO:0000256" key="1">
    <source>
        <dbReference type="ARBA" id="ARBA00001974"/>
    </source>
</evidence>
<evidence type="ECO:0000259" key="6">
    <source>
        <dbReference type="Pfam" id="PF01494"/>
    </source>
</evidence>
<dbReference type="InterPro" id="IPR050641">
    <property type="entry name" value="RIFMO-like"/>
</dbReference>
<keyword evidence="2" id="KW-0285">Flavoprotein</keyword>
<dbReference type="InterPro" id="IPR002938">
    <property type="entry name" value="FAD-bd"/>
</dbReference>
<dbReference type="PANTHER" id="PTHR43004:SF19">
    <property type="entry name" value="BINDING MONOOXYGENASE, PUTATIVE (JCVI)-RELATED"/>
    <property type="match status" value="1"/>
</dbReference>
<evidence type="ECO:0000256" key="2">
    <source>
        <dbReference type="ARBA" id="ARBA00022630"/>
    </source>
</evidence>
<keyword evidence="5" id="KW-0812">Transmembrane</keyword>